<reference evidence="1 2" key="1">
    <citation type="submission" date="2014-11" db="EMBL/GenBank/DDBJ databases">
        <title>Genome sequence of Pseudomonas tuomuerensis JCM 14085.</title>
        <authorList>
            <person name="Shin S.-K."/>
            <person name="Yi H."/>
        </authorList>
    </citation>
    <scope>NUCLEOTIDE SEQUENCE [LARGE SCALE GENOMIC DNA]</scope>
    <source>
        <strain evidence="1 2">JCM 14085</strain>
    </source>
</reference>
<gene>
    <name evidence="1" type="ORF">PT85_15355</name>
</gene>
<protein>
    <recommendedName>
        <fullName evidence="3">Leucine rich repeat variant</fullName>
    </recommendedName>
</protein>
<dbReference type="EMBL" id="JTAK01000006">
    <property type="protein sequence ID" value="KHO63861.1"/>
    <property type="molecule type" value="Genomic_DNA"/>
</dbReference>
<evidence type="ECO:0000313" key="1">
    <source>
        <dbReference type="EMBL" id="KHO63861.1"/>
    </source>
</evidence>
<dbReference type="OrthoDB" id="6842445at2"/>
<sequence>MDTRKQPGRGLRLLLRLQNVTPLVLQTAVLQRLSPRQIALMAPHTEPHRLRVLIQALPVELLAQTARHLEPHSILDTWLHLPDNLHLQIAKVLCRNRDFATAARYAECLAPQQLRNLILGLNDPLPVLRIGARFGDVPLLVQSLQGMSSSYLRTLTEVSIPNGHLPLSVSVLSGLPARRQADICRQLSPAVRSALEPELRQRSDELCRLLATNA</sequence>
<evidence type="ECO:0000313" key="2">
    <source>
        <dbReference type="Proteomes" id="UP000030980"/>
    </source>
</evidence>
<evidence type="ECO:0008006" key="3">
    <source>
        <dbReference type="Google" id="ProtNLM"/>
    </source>
</evidence>
<dbReference type="AlphaFoldDB" id="A0A0B3BS37"/>
<dbReference type="Proteomes" id="UP000030980">
    <property type="component" value="Unassembled WGS sequence"/>
</dbReference>
<proteinExistence type="predicted"/>
<name>A0A0B3BS37_9PSED</name>
<comment type="caution">
    <text evidence="1">The sequence shown here is derived from an EMBL/GenBank/DDBJ whole genome shotgun (WGS) entry which is preliminary data.</text>
</comment>
<keyword evidence="2" id="KW-1185">Reference proteome</keyword>
<organism evidence="1 2">
    <name type="scientific">Pseudomonas flexibilis</name>
    <dbReference type="NCBI Taxonomy" id="706570"/>
    <lineage>
        <taxon>Bacteria</taxon>
        <taxon>Pseudomonadati</taxon>
        <taxon>Pseudomonadota</taxon>
        <taxon>Gammaproteobacteria</taxon>
        <taxon>Pseudomonadales</taxon>
        <taxon>Pseudomonadaceae</taxon>
        <taxon>Pseudomonas</taxon>
    </lineage>
</organism>
<dbReference type="RefSeq" id="WP_027590998.1">
    <property type="nucleotide sequence ID" value="NZ_FMUP01000016.1"/>
</dbReference>
<accession>A0A0B3BS37</accession>